<gene>
    <name evidence="2" type="ORF">Anas_00880</name>
</gene>
<accession>A0A5N5TK97</accession>
<feature type="region of interest" description="Disordered" evidence="1">
    <location>
        <begin position="206"/>
        <end position="279"/>
    </location>
</feature>
<evidence type="ECO:0000313" key="3">
    <source>
        <dbReference type="Proteomes" id="UP000326759"/>
    </source>
</evidence>
<feature type="compositionally biased region" description="Low complexity" evidence="1">
    <location>
        <begin position="511"/>
        <end position="526"/>
    </location>
</feature>
<proteinExistence type="predicted"/>
<feature type="compositionally biased region" description="Polar residues" evidence="1">
    <location>
        <begin position="98"/>
        <end position="134"/>
    </location>
</feature>
<sequence length="678" mass="74896">MYWEQLENRRRFLYRRTPLPSNNNCNCCDEYGFVSPSELYPWRMWDSIDERYWPGGAQLYSPAGEDSSTASRSVLLGSNNLNGAPSLWLPWGGAWGAQHTQGQQRDATTPADSTGTPGDLDNGQNDDNRPQTTGVLLRPFLPRGLEARFGLRRQPPPPPGHSRRPLSDPGVALQLPRYPPPFSEAFLPPLPYEGLEAFSRLMWDPPPPYSQPASQENLSALPSSPHSPSSPQDTHHAFQVISTPSRRPHTLSDLIRGAPPVSSTGISSPSNATDPSCSPAHFPHLKDGACVLGSTGSLPLNHRMRRLPLGHVKSLGDVTEAARESLEAIFCDGKELSSLEKLSSHSDVAQRLLALKARHLKGGSDPRNVYGKGEQESELYFADVSSCVSLRQDDKDDTLYYSEPQKEDKESIELEANHVYERVRCYDEGDEEEEEEDVGSHHTSDDTMIVHTSSSENTYSVTSPLTDHSSTSPMATDTDAYSSYQAPSPKCASQNEEVGNLNNIQSRRRQQTQQQQQPKRLPSQSRYQPPQVSGHSPRYNDNELGDEDREEPRYESIPGGDQKQMPTASNNPVFVAPSDLNGNVALSTGHHEGPVVVRQAQRTNLSLPLRRVIPSTTEEAVGTHSLSPENDASPAPQGRRNRSSQDRTGSHNSEPNTPTDRRLQSVQGHFFTLKSVNV</sequence>
<name>A0A5N5TK97_9CRUS</name>
<dbReference type="EMBL" id="SEYY01000729">
    <property type="protein sequence ID" value="KAB7506594.1"/>
    <property type="molecule type" value="Genomic_DNA"/>
</dbReference>
<keyword evidence="3" id="KW-1185">Reference proteome</keyword>
<evidence type="ECO:0000313" key="2">
    <source>
        <dbReference type="EMBL" id="KAB7506594.1"/>
    </source>
</evidence>
<feature type="compositionally biased region" description="Polar residues" evidence="1">
    <location>
        <begin position="211"/>
        <end position="221"/>
    </location>
</feature>
<protein>
    <submittedName>
        <fullName evidence="2">Uncharacterized protein</fullName>
    </submittedName>
</protein>
<feature type="region of interest" description="Disordered" evidence="1">
    <location>
        <begin position="95"/>
        <end position="175"/>
    </location>
</feature>
<feature type="region of interest" description="Disordered" evidence="1">
    <location>
        <begin position="609"/>
        <end position="678"/>
    </location>
</feature>
<dbReference type="AlphaFoldDB" id="A0A5N5TK97"/>
<organism evidence="2 3">
    <name type="scientific">Armadillidium nasatum</name>
    <dbReference type="NCBI Taxonomy" id="96803"/>
    <lineage>
        <taxon>Eukaryota</taxon>
        <taxon>Metazoa</taxon>
        <taxon>Ecdysozoa</taxon>
        <taxon>Arthropoda</taxon>
        <taxon>Crustacea</taxon>
        <taxon>Multicrustacea</taxon>
        <taxon>Malacostraca</taxon>
        <taxon>Eumalacostraca</taxon>
        <taxon>Peracarida</taxon>
        <taxon>Isopoda</taxon>
        <taxon>Oniscidea</taxon>
        <taxon>Crinocheta</taxon>
        <taxon>Armadillidiidae</taxon>
        <taxon>Armadillidium</taxon>
    </lineage>
</organism>
<dbReference type="Proteomes" id="UP000326759">
    <property type="component" value="Unassembled WGS sequence"/>
</dbReference>
<dbReference type="OrthoDB" id="8194427at2759"/>
<comment type="caution">
    <text evidence="2">The sequence shown here is derived from an EMBL/GenBank/DDBJ whole genome shotgun (WGS) entry which is preliminary data.</text>
</comment>
<feature type="compositionally biased region" description="Polar residues" evidence="1">
    <location>
        <begin position="614"/>
        <end position="630"/>
    </location>
</feature>
<evidence type="ECO:0000256" key="1">
    <source>
        <dbReference type="SAM" id="MobiDB-lite"/>
    </source>
</evidence>
<feature type="compositionally biased region" description="Low complexity" evidence="1">
    <location>
        <begin position="222"/>
        <end position="231"/>
    </location>
</feature>
<feature type="region of interest" description="Disordered" evidence="1">
    <location>
        <begin position="453"/>
        <end position="574"/>
    </location>
</feature>
<feature type="compositionally biased region" description="Polar residues" evidence="1">
    <location>
        <begin position="453"/>
        <end position="504"/>
    </location>
</feature>
<reference evidence="2 3" key="1">
    <citation type="journal article" date="2019" name="PLoS Biol.">
        <title>Sex chromosomes control vertical transmission of feminizing Wolbachia symbionts in an isopod.</title>
        <authorList>
            <person name="Becking T."/>
            <person name="Chebbi M.A."/>
            <person name="Giraud I."/>
            <person name="Moumen B."/>
            <person name="Laverre T."/>
            <person name="Caubet Y."/>
            <person name="Peccoud J."/>
            <person name="Gilbert C."/>
            <person name="Cordaux R."/>
        </authorList>
    </citation>
    <scope>NUCLEOTIDE SEQUENCE [LARGE SCALE GENOMIC DNA]</scope>
    <source>
        <strain evidence="2">ANa2</strain>
        <tissue evidence="2">Whole body excluding digestive tract and cuticle</tissue>
    </source>
</reference>
<feature type="compositionally biased region" description="Polar residues" evidence="1">
    <location>
        <begin position="261"/>
        <end position="276"/>
    </location>
</feature>